<comment type="caution">
    <text evidence="1">The sequence shown here is derived from an EMBL/GenBank/DDBJ whole genome shotgun (WGS) entry which is preliminary data.</text>
</comment>
<accession>A0A426Z8M2</accession>
<gene>
    <name evidence="1" type="ORF">B296_00019298</name>
</gene>
<dbReference type="Proteomes" id="UP000287651">
    <property type="component" value="Unassembled WGS sequence"/>
</dbReference>
<protein>
    <submittedName>
        <fullName evidence="1">Uncharacterized protein</fullName>
    </submittedName>
</protein>
<name>A0A426Z8M2_ENSVE</name>
<evidence type="ECO:0000313" key="2">
    <source>
        <dbReference type="Proteomes" id="UP000287651"/>
    </source>
</evidence>
<dbReference type="EMBL" id="AMZH03007826">
    <property type="protein sequence ID" value="RRT60354.1"/>
    <property type="molecule type" value="Genomic_DNA"/>
</dbReference>
<organism evidence="1 2">
    <name type="scientific">Ensete ventricosum</name>
    <name type="common">Abyssinian banana</name>
    <name type="synonym">Musa ensete</name>
    <dbReference type="NCBI Taxonomy" id="4639"/>
    <lineage>
        <taxon>Eukaryota</taxon>
        <taxon>Viridiplantae</taxon>
        <taxon>Streptophyta</taxon>
        <taxon>Embryophyta</taxon>
        <taxon>Tracheophyta</taxon>
        <taxon>Spermatophyta</taxon>
        <taxon>Magnoliopsida</taxon>
        <taxon>Liliopsida</taxon>
        <taxon>Zingiberales</taxon>
        <taxon>Musaceae</taxon>
        <taxon>Ensete</taxon>
    </lineage>
</organism>
<sequence>MTAISFARLQKERLNQEARRTRVTPRLVAPMPLASPTINRPSALKRLTREELRERSERGLCRHYDEPWSCEHHCKKGRLLVIEPIKEDPEYAEESLDYEEDDMEEEPQLADCLMHSLIDYANPQSMKVAIQLKQ</sequence>
<dbReference type="AlphaFoldDB" id="A0A426Z8M2"/>
<reference evidence="1 2" key="1">
    <citation type="journal article" date="2014" name="Agronomy (Basel)">
        <title>A Draft Genome Sequence for Ensete ventricosum, the Drought-Tolerant Tree Against Hunger.</title>
        <authorList>
            <person name="Harrison J."/>
            <person name="Moore K.A."/>
            <person name="Paszkiewicz K."/>
            <person name="Jones T."/>
            <person name="Grant M."/>
            <person name="Ambacheew D."/>
            <person name="Muzemil S."/>
            <person name="Studholme D.J."/>
        </authorList>
    </citation>
    <scope>NUCLEOTIDE SEQUENCE [LARGE SCALE GENOMIC DNA]</scope>
</reference>
<evidence type="ECO:0000313" key="1">
    <source>
        <dbReference type="EMBL" id="RRT60354.1"/>
    </source>
</evidence>
<proteinExistence type="predicted"/>